<name>A0A226E0Y6_FOLCA</name>
<comment type="caution">
    <text evidence="2">The sequence shown here is derived from an EMBL/GenBank/DDBJ whole genome shotgun (WGS) entry which is preliminary data.</text>
</comment>
<keyword evidence="1" id="KW-0472">Membrane</keyword>
<keyword evidence="3" id="KW-1185">Reference proteome</keyword>
<dbReference type="GO" id="GO:0016787">
    <property type="term" value="F:hydrolase activity"/>
    <property type="evidence" value="ECO:0007669"/>
    <property type="project" value="UniProtKB-ARBA"/>
</dbReference>
<dbReference type="STRING" id="158441.A0A226E0Y6"/>
<dbReference type="OMA" id="YQLICHV"/>
<dbReference type="Pfam" id="PF01663">
    <property type="entry name" value="Phosphodiest"/>
    <property type="match status" value="1"/>
</dbReference>
<dbReference type="SUPFAM" id="SSF53649">
    <property type="entry name" value="Alkaline phosphatase-like"/>
    <property type="match status" value="1"/>
</dbReference>
<proteinExistence type="predicted"/>
<evidence type="ECO:0000256" key="1">
    <source>
        <dbReference type="SAM" id="Phobius"/>
    </source>
</evidence>
<dbReference type="CDD" id="cd16018">
    <property type="entry name" value="Enpp"/>
    <property type="match status" value="1"/>
</dbReference>
<dbReference type="OrthoDB" id="415411at2759"/>
<gene>
    <name evidence="2" type="ORF">Fcan01_14751</name>
</gene>
<sequence length="468" mass="52826">MEAPRRERISYKKYKNSLLTLVSNLSIAILLFQFPLTDAYSHIRASDQLDDSADTGASALNNNNKLLIILIDGFRWDYYTRQKAKLPGFSQLISDGTHAEWVEPMFPSLSYPTWTTIATGLYPEEHKILGNYMLHRPSPIDTTTNDELSTIPETVFSLLNDSTKLPFWWKFVEQIWTTVTKAGRKVSLANWARCDVPFNGILPEVCTGYVYQDVNTHFRDDLLNALKRLQNGFSLAMVYDDLIDHVGHKFGPDSNELKLTLVHRDAQIRELLMAIQMSGMANKINVIITSDHGMTSLDKTVKRIYLEEFVNMGDVHRVVDYGTVVSIAAEKDRSAALAQSLAAIPSAGVLVYSKDDIPEELHYKRGTFALDFLLVAKPGYFIVGVKGEKQIPNDEKSSSAQPYAGVHGYFNMTDMRTVFFAKGPAFKKGKIQPPFRVVDQYQIFMKVLGLSPNRHHGNWDSVKDMLVA</sequence>
<dbReference type="InterPro" id="IPR002591">
    <property type="entry name" value="Phosphodiest/P_Trfase"/>
</dbReference>
<keyword evidence="1" id="KW-0812">Transmembrane</keyword>
<keyword evidence="1" id="KW-1133">Transmembrane helix</keyword>
<dbReference type="PANTHER" id="PTHR10151:SF120">
    <property type="entry name" value="BIS(5'-ADENOSYL)-TRIPHOSPHATASE"/>
    <property type="match status" value="1"/>
</dbReference>
<dbReference type="AlphaFoldDB" id="A0A226E0Y6"/>
<feature type="transmembrane region" description="Helical" evidence="1">
    <location>
        <begin position="18"/>
        <end position="36"/>
    </location>
</feature>
<evidence type="ECO:0000313" key="2">
    <source>
        <dbReference type="EMBL" id="OXA50136.1"/>
    </source>
</evidence>
<protein>
    <submittedName>
        <fullName evidence="2">Ectonucleotide pyrophosphatase/phosphodiesterase family member 6</fullName>
    </submittedName>
</protein>
<dbReference type="Gene3D" id="3.40.720.10">
    <property type="entry name" value="Alkaline Phosphatase, subunit A"/>
    <property type="match status" value="1"/>
</dbReference>
<dbReference type="PANTHER" id="PTHR10151">
    <property type="entry name" value="ECTONUCLEOTIDE PYROPHOSPHATASE/PHOSPHODIESTERASE"/>
    <property type="match status" value="1"/>
</dbReference>
<accession>A0A226E0Y6</accession>
<reference evidence="2 3" key="1">
    <citation type="submission" date="2015-12" db="EMBL/GenBank/DDBJ databases">
        <title>The genome of Folsomia candida.</title>
        <authorList>
            <person name="Faddeeva A."/>
            <person name="Derks M.F."/>
            <person name="Anvar Y."/>
            <person name="Smit S."/>
            <person name="Van Straalen N."/>
            <person name="Roelofs D."/>
        </authorList>
    </citation>
    <scope>NUCLEOTIDE SEQUENCE [LARGE SCALE GENOMIC DNA]</scope>
    <source>
        <strain evidence="2 3">VU population</strain>
        <tissue evidence="2">Whole body</tissue>
    </source>
</reference>
<dbReference type="EMBL" id="LNIX01000009">
    <property type="protein sequence ID" value="OXA50136.1"/>
    <property type="molecule type" value="Genomic_DNA"/>
</dbReference>
<organism evidence="2 3">
    <name type="scientific">Folsomia candida</name>
    <name type="common">Springtail</name>
    <dbReference type="NCBI Taxonomy" id="158441"/>
    <lineage>
        <taxon>Eukaryota</taxon>
        <taxon>Metazoa</taxon>
        <taxon>Ecdysozoa</taxon>
        <taxon>Arthropoda</taxon>
        <taxon>Hexapoda</taxon>
        <taxon>Collembola</taxon>
        <taxon>Entomobryomorpha</taxon>
        <taxon>Isotomoidea</taxon>
        <taxon>Isotomidae</taxon>
        <taxon>Proisotominae</taxon>
        <taxon>Folsomia</taxon>
    </lineage>
</organism>
<evidence type="ECO:0000313" key="3">
    <source>
        <dbReference type="Proteomes" id="UP000198287"/>
    </source>
</evidence>
<dbReference type="InterPro" id="IPR017850">
    <property type="entry name" value="Alkaline_phosphatase_core_sf"/>
</dbReference>
<dbReference type="Proteomes" id="UP000198287">
    <property type="component" value="Unassembled WGS sequence"/>
</dbReference>